<dbReference type="GO" id="GO:0071897">
    <property type="term" value="P:DNA biosynthetic process"/>
    <property type="evidence" value="ECO:0007669"/>
    <property type="project" value="UniProtKB-ARBA"/>
</dbReference>
<dbReference type="InterPro" id="IPR000477">
    <property type="entry name" value="RT_dom"/>
</dbReference>
<feature type="compositionally biased region" description="Polar residues" evidence="2">
    <location>
        <begin position="685"/>
        <end position="696"/>
    </location>
</feature>
<comment type="caution">
    <text evidence="5">The sequence shown here is derived from an EMBL/GenBank/DDBJ whole genome shotgun (WGS) entry which is preliminary data.</text>
</comment>
<evidence type="ECO:0000256" key="1">
    <source>
        <dbReference type="SAM" id="Coils"/>
    </source>
</evidence>
<protein>
    <submittedName>
        <fullName evidence="5">R-directed D polymerase from mobile element jockey-like</fullName>
    </submittedName>
</protein>
<dbReference type="PANTHER" id="PTHR19446">
    <property type="entry name" value="REVERSE TRANSCRIPTASES"/>
    <property type="match status" value="1"/>
</dbReference>
<dbReference type="SUPFAM" id="SSF56672">
    <property type="entry name" value="DNA/RNA polymerases"/>
    <property type="match status" value="1"/>
</dbReference>
<dbReference type="Pfam" id="PF00078">
    <property type="entry name" value="RVT_1"/>
    <property type="match status" value="1"/>
</dbReference>
<keyword evidence="1" id="KW-0175">Coiled coil</keyword>
<feature type="compositionally biased region" description="Polar residues" evidence="2">
    <location>
        <begin position="140"/>
        <end position="158"/>
    </location>
</feature>
<accession>A0AAD5PZ90</accession>
<dbReference type="InterPro" id="IPR043502">
    <property type="entry name" value="DNA/RNA_pol_sf"/>
</dbReference>
<sequence>MPGVRKYEKDTKNGMPEGISIREARYMQTTLYSSIARRTNNPPAGKGAPPMAKTPEMATLGNQVKRLQEEINVIRESTIPQIQGDIRSMVEDLAETKEKIKNFDTRFDKLEGAQADLAIQQESRFDRLEQLMNNLCGGLNRQTTRSTPHQTNQRQMTTPMDHPRNPNTLRTPNHESQLLSPIAYNVKFCTYHTLKKDLPNRMGGGVAILVHKSLQIKCANNKTITFTSAYIPQGDCEVEDVEVPTRTHSIDPTTGKESTLDLTITPPEIANTAKITLGPHLCSDRLPITIIINATLNRSSERPPGWRSDQRKWTEWKKNLDATSQQKKKTPRKRGSPNQQTPNQRDHGLYHGTIGSRDQQKMWSFVNCMLGKGINLSPDTTEIRNNEVPIDNPKEKAELFLKIFRKSYNTGVQHKNLCEELINTRMATNIPNTLNDRITSEELERALPKSKSKAMGPDLIHNEMIRNLSSPNKLHLLHLFNGLLTNAHVPKLWKQSIVIPLLKPGKPRENPTSYRPVSLTSCLSKTMERIIANRLHWLLETKGKINKIQAGLRRGCSTMDHIIQLETNIVTSFSQKKSTVAVFLDIKKAYDSIWIQGLFKMASMGITGAILAWLKNFVTGRSMCVRIGDQESSRKTISNGVPQGEVISPILFNIMMNDKNEPKKYKISYSSNQNNIKIKNPRPIGQTNSTQQNQQP</sequence>
<feature type="region of interest" description="Disordered" evidence="2">
    <location>
        <begin position="138"/>
        <end position="166"/>
    </location>
</feature>
<keyword evidence="3" id="KW-0472">Membrane</keyword>
<dbReference type="PROSITE" id="PS50878">
    <property type="entry name" value="RT_POL"/>
    <property type="match status" value="1"/>
</dbReference>
<feature type="region of interest" description="Disordered" evidence="2">
    <location>
        <begin position="299"/>
        <end position="353"/>
    </location>
</feature>
<feature type="compositionally biased region" description="Basic residues" evidence="2">
    <location>
        <begin position="326"/>
        <end position="335"/>
    </location>
</feature>
<gene>
    <name evidence="5" type="ORF">GHT06_008815</name>
</gene>
<proteinExistence type="predicted"/>
<evidence type="ECO:0000259" key="4">
    <source>
        <dbReference type="PROSITE" id="PS50878"/>
    </source>
</evidence>
<keyword evidence="3" id="KW-0812">Transmembrane</keyword>
<feature type="transmembrane region" description="Helical" evidence="3">
    <location>
        <begin position="593"/>
        <end position="614"/>
    </location>
</feature>
<feature type="coiled-coil region" evidence="1">
    <location>
        <begin position="57"/>
        <end position="113"/>
    </location>
</feature>
<dbReference type="Proteomes" id="UP000820818">
    <property type="component" value="Linkage Group LG1"/>
</dbReference>
<feature type="domain" description="Reverse transcriptase" evidence="4">
    <location>
        <begin position="482"/>
        <end position="696"/>
    </location>
</feature>
<evidence type="ECO:0000256" key="2">
    <source>
        <dbReference type="SAM" id="MobiDB-lite"/>
    </source>
</evidence>
<feature type="region of interest" description="Disordered" evidence="2">
    <location>
        <begin position="675"/>
        <end position="696"/>
    </location>
</feature>
<name>A0AAD5PZ90_9CRUS</name>
<feature type="compositionally biased region" description="Basic and acidic residues" evidence="2">
    <location>
        <begin position="308"/>
        <end position="320"/>
    </location>
</feature>
<reference evidence="5 6" key="1">
    <citation type="submission" date="2022-05" db="EMBL/GenBank/DDBJ databases">
        <title>A multi-omics perspective on studying reproductive biology in Daphnia sinensis.</title>
        <authorList>
            <person name="Jia J."/>
        </authorList>
    </citation>
    <scope>NUCLEOTIDE SEQUENCE [LARGE SCALE GENOMIC DNA]</scope>
    <source>
        <strain evidence="5 6">WSL</strain>
    </source>
</reference>
<dbReference type="EMBL" id="WJBH02000001">
    <property type="protein sequence ID" value="KAI9565067.1"/>
    <property type="molecule type" value="Genomic_DNA"/>
</dbReference>
<dbReference type="CDD" id="cd01650">
    <property type="entry name" value="RT_nLTR_like"/>
    <property type="match status" value="1"/>
</dbReference>
<organism evidence="5 6">
    <name type="scientific">Daphnia sinensis</name>
    <dbReference type="NCBI Taxonomy" id="1820382"/>
    <lineage>
        <taxon>Eukaryota</taxon>
        <taxon>Metazoa</taxon>
        <taxon>Ecdysozoa</taxon>
        <taxon>Arthropoda</taxon>
        <taxon>Crustacea</taxon>
        <taxon>Branchiopoda</taxon>
        <taxon>Diplostraca</taxon>
        <taxon>Cladocera</taxon>
        <taxon>Anomopoda</taxon>
        <taxon>Daphniidae</taxon>
        <taxon>Daphnia</taxon>
        <taxon>Daphnia similis group</taxon>
    </lineage>
</organism>
<evidence type="ECO:0000256" key="3">
    <source>
        <dbReference type="SAM" id="Phobius"/>
    </source>
</evidence>
<keyword evidence="6" id="KW-1185">Reference proteome</keyword>
<evidence type="ECO:0000313" key="5">
    <source>
        <dbReference type="EMBL" id="KAI9565067.1"/>
    </source>
</evidence>
<keyword evidence="3" id="KW-1133">Transmembrane helix</keyword>
<evidence type="ECO:0000313" key="6">
    <source>
        <dbReference type="Proteomes" id="UP000820818"/>
    </source>
</evidence>
<dbReference type="AlphaFoldDB" id="A0AAD5PZ90"/>